<evidence type="ECO:0000256" key="6">
    <source>
        <dbReference type="RuleBase" id="RU362067"/>
    </source>
</evidence>
<evidence type="ECO:0000259" key="8">
    <source>
        <dbReference type="Pfam" id="PF01593"/>
    </source>
</evidence>
<keyword evidence="7" id="KW-0732">Signal</keyword>
<evidence type="ECO:0000256" key="3">
    <source>
        <dbReference type="ARBA" id="ARBA00022827"/>
    </source>
</evidence>
<dbReference type="SUPFAM" id="SSF54373">
    <property type="entry name" value="FAD-linked reductases, C-terminal domain"/>
    <property type="match status" value="1"/>
</dbReference>
<dbReference type="PRINTS" id="PR00757">
    <property type="entry name" value="AMINEOXDASEF"/>
</dbReference>
<dbReference type="GeneID" id="108425106"/>
<evidence type="ECO:0000313" key="9">
    <source>
        <dbReference type="Ensembl" id="ENSPNAP00000083013.1"/>
    </source>
</evidence>
<dbReference type="SUPFAM" id="SSF51905">
    <property type="entry name" value="FAD/NAD(P)-binding domain"/>
    <property type="match status" value="1"/>
</dbReference>
<proteinExistence type="inferred from homology"/>
<protein>
    <recommendedName>
        <fullName evidence="6">Amine oxidase</fullName>
        <ecNumber evidence="6">1.4.3.-</ecNumber>
    </recommendedName>
</protein>
<name>A0AAR2M2I3_PYGNA</name>
<dbReference type="GO" id="GO:0046592">
    <property type="term" value="F:polyamine oxidase activity"/>
    <property type="evidence" value="ECO:0007669"/>
    <property type="project" value="TreeGrafter"/>
</dbReference>
<keyword evidence="4 6" id="KW-0560">Oxidoreductase</keyword>
<comment type="cofactor">
    <cofactor evidence="1 6">
        <name>FAD</name>
        <dbReference type="ChEBI" id="CHEBI:57692"/>
    </cofactor>
</comment>
<dbReference type="CTD" id="564675"/>
<dbReference type="Proteomes" id="UP001501920">
    <property type="component" value="Chromosome 28"/>
</dbReference>
<dbReference type="InterPro" id="IPR036188">
    <property type="entry name" value="FAD/NAD-bd_sf"/>
</dbReference>
<evidence type="ECO:0000256" key="7">
    <source>
        <dbReference type="SAM" id="SignalP"/>
    </source>
</evidence>
<dbReference type="EC" id="1.4.3.-" evidence="6"/>
<feature type="binding site" evidence="5">
    <location>
        <begin position="77"/>
        <end position="78"/>
    </location>
    <ligand>
        <name>FAD</name>
        <dbReference type="ChEBI" id="CHEBI:57692"/>
    </ligand>
</feature>
<feature type="domain" description="Amine oxidase" evidence="8">
    <location>
        <begin position="56"/>
        <end position="504"/>
    </location>
</feature>
<dbReference type="InterPro" id="IPR001613">
    <property type="entry name" value="Flavin_amine_oxidase"/>
</dbReference>
<evidence type="ECO:0000256" key="1">
    <source>
        <dbReference type="ARBA" id="ARBA00001974"/>
    </source>
</evidence>
<evidence type="ECO:0000256" key="4">
    <source>
        <dbReference type="ARBA" id="ARBA00023002"/>
    </source>
</evidence>
<dbReference type="GO" id="GO:0046208">
    <property type="term" value="P:spermine catabolic process"/>
    <property type="evidence" value="ECO:0007669"/>
    <property type="project" value="TreeGrafter"/>
</dbReference>
<reference evidence="9" key="2">
    <citation type="submission" date="2025-08" db="UniProtKB">
        <authorList>
            <consortium name="Ensembl"/>
        </authorList>
    </citation>
    <scope>IDENTIFICATION</scope>
</reference>
<reference evidence="9" key="3">
    <citation type="submission" date="2025-09" db="UniProtKB">
        <authorList>
            <consortium name="Ensembl"/>
        </authorList>
    </citation>
    <scope>IDENTIFICATION</scope>
</reference>
<dbReference type="Pfam" id="PF01593">
    <property type="entry name" value="Amino_oxidase"/>
    <property type="match status" value="1"/>
</dbReference>
<feature type="binding site" evidence="5">
    <location>
        <position position="257"/>
    </location>
    <ligand>
        <name>FAD</name>
        <dbReference type="ChEBI" id="CHEBI:57692"/>
    </ligand>
</feature>
<dbReference type="PANTHER" id="PTHR10742:SF364">
    <property type="entry name" value="AMINE OXIDASE"/>
    <property type="match status" value="1"/>
</dbReference>
<keyword evidence="10" id="KW-1185">Reference proteome</keyword>
<dbReference type="GO" id="GO:0008131">
    <property type="term" value="F:primary methylamine oxidase activity"/>
    <property type="evidence" value="ECO:0007669"/>
    <property type="project" value="UniProtKB-ARBA"/>
</dbReference>
<evidence type="ECO:0000256" key="2">
    <source>
        <dbReference type="ARBA" id="ARBA00022630"/>
    </source>
</evidence>
<keyword evidence="2 6" id="KW-0285">Flavoprotein</keyword>
<accession>A0AAR2M2I3</accession>
<evidence type="ECO:0000256" key="5">
    <source>
        <dbReference type="PIRSR" id="PIRSR601613-1"/>
    </source>
</evidence>
<comment type="similarity">
    <text evidence="6">Belongs to the flavin monoamine oxidase family.</text>
</comment>
<dbReference type="Gene3D" id="3.90.660.10">
    <property type="match status" value="1"/>
</dbReference>
<dbReference type="AlphaFoldDB" id="A0AAR2M2I3"/>
<feature type="chain" id="PRO_5043714573" description="Amine oxidase" evidence="7">
    <location>
        <begin position="28"/>
        <end position="522"/>
    </location>
</feature>
<dbReference type="RefSeq" id="XP_017549009.1">
    <property type="nucleotide sequence ID" value="XM_017693520.2"/>
</dbReference>
<keyword evidence="3 6" id="KW-0274">FAD</keyword>
<dbReference type="PANTHER" id="PTHR10742">
    <property type="entry name" value="FLAVIN MONOAMINE OXIDASE"/>
    <property type="match status" value="1"/>
</dbReference>
<dbReference type="InterPro" id="IPR002937">
    <property type="entry name" value="Amino_oxidase"/>
</dbReference>
<organism evidence="9 10">
    <name type="scientific">Pygocentrus nattereri</name>
    <name type="common">Red-bellied piranha</name>
    <dbReference type="NCBI Taxonomy" id="42514"/>
    <lineage>
        <taxon>Eukaryota</taxon>
        <taxon>Metazoa</taxon>
        <taxon>Chordata</taxon>
        <taxon>Craniata</taxon>
        <taxon>Vertebrata</taxon>
        <taxon>Euteleostomi</taxon>
        <taxon>Actinopterygii</taxon>
        <taxon>Neopterygii</taxon>
        <taxon>Teleostei</taxon>
        <taxon>Ostariophysi</taxon>
        <taxon>Characiformes</taxon>
        <taxon>Characoidei</taxon>
        <taxon>Pygocentrus</taxon>
    </lineage>
</organism>
<feature type="signal peptide" evidence="7">
    <location>
        <begin position="1"/>
        <end position="27"/>
    </location>
</feature>
<dbReference type="Gene3D" id="3.50.50.60">
    <property type="entry name" value="FAD/NAD(P)-binding domain"/>
    <property type="match status" value="1"/>
</dbReference>
<evidence type="ECO:0000313" key="10">
    <source>
        <dbReference type="Proteomes" id="UP001501920"/>
    </source>
</evidence>
<dbReference type="Ensembl" id="ENSPNAT00000059447.1">
    <property type="protein sequence ID" value="ENSPNAP00000083013.1"/>
    <property type="gene ID" value="ENSPNAG00000017334.2"/>
</dbReference>
<reference evidence="9 10" key="1">
    <citation type="submission" date="2020-10" db="EMBL/GenBank/DDBJ databases">
        <title>Pygocentrus nattereri (red-bellied piranha) genome, fPygNat1, primary haplotype.</title>
        <authorList>
            <person name="Myers G."/>
            <person name="Meyer A."/>
            <person name="Karagic N."/>
            <person name="Pippel M."/>
            <person name="Winkler S."/>
            <person name="Tracey A."/>
            <person name="Wood J."/>
            <person name="Formenti G."/>
            <person name="Howe K."/>
            <person name="Fedrigo O."/>
            <person name="Jarvis E.D."/>
        </authorList>
    </citation>
    <scope>NUCLEOTIDE SEQUENCE [LARGE SCALE GENOMIC DNA]</scope>
</reference>
<sequence>MKCWVTATLHIMCGAAFYLSSVSSVSSLNNTNLFTVNASVMMDVQQPRIVVVGAGVAGLGAAIKLKELGFTDVTVVEAADTVGGRVAKANIGKAWVDTGAQYIHGSSEENLFYCLFKKYGFLSQIPDEGNSVFYRHDGRKVDTEFAQRVYEKGESIIRYRGNNTGGSLGEHFAEKAHGVIEASQADEKTVVQGVLALVGKDYLLSIAASDLHGVSADSWQYYINMGDDLNVEGFMFQVVEKLAENFPKERLLLNKAVRKIEWDGSFPDTKGLEYPVRVVCEDGAEILADHVIVTVSLGCLKAKAANLFNPSLPAEKKEVIEKLSFGNLAKIFLEYEEAFWEKNVSCISFIWDNDSVASAPPSQTEWLKHLSQFTVMKPEERFGNILIGWCPGDVADLIETMAEKELASAITEHIRMFTGNPNIPPPKSIMCTQWRKNNFMRGSYTFLPVGVDGKVMDVLAEPLVATKNPNKDLQVLFAGEATIKTLYGTVQGSIISGHREAERLAQRYGRTAPPAVHCESHT</sequence>
<dbReference type="InterPro" id="IPR050281">
    <property type="entry name" value="Flavin_monoamine_oxidase"/>
</dbReference>
<dbReference type="GeneTree" id="ENSGT00940000157511"/>